<dbReference type="Gene3D" id="3.30.70.80">
    <property type="entry name" value="Peptidase S8 propeptide/proteinase inhibitor I9"/>
    <property type="match status" value="1"/>
</dbReference>
<dbReference type="InterPro" id="IPR045051">
    <property type="entry name" value="SBT"/>
</dbReference>
<keyword evidence="5" id="KW-0378">Hydrolase</keyword>
<name>A0AAW2JA42_9LAMI</name>
<protein>
    <submittedName>
        <fullName evidence="5">Subtilisin-like protease SBT1.4</fullName>
    </submittedName>
</protein>
<comment type="caution">
    <text evidence="5">The sequence shown here is derived from an EMBL/GenBank/DDBJ whole genome shotgun (WGS) entry which is preliminary data.</text>
</comment>
<sequence>MTAEYNQISQTPSRQPELPPKFPLLDFSVSIASHLQDRAVRGFSARLSAAQAAALSRVPGVISMIPDAVRHPHTTRTPKFLGLADSFGLCPNADYANDVIVGVLDTGIWPERPSFSNEELSPVPSYWKGSCMDAPDFSATLCNKRVISAKTFYLRYEASCGKSMEELNESNSPRDTEGHGTHTTLTAVGSRVVNASLFGYAKGEARVMVVKARIVVYKVCWAFGCYDSDILVAMEHAIADGVEVNFRFQIVGKIRI</sequence>
<evidence type="ECO:0000259" key="3">
    <source>
        <dbReference type="Pfam" id="PF00082"/>
    </source>
</evidence>
<keyword evidence="2" id="KW-0732">Signal</keyword>
<accession>A0AAW2JA42</accession>
<evidence type="ECO:0000256" key="1">
    <source>
        <dbReference type="ARBA" id="ARBA00011073"/>
    </source>
</evidence>
<dbReference type="InterPro" id="IPR010259">
    <property type="entry name" value="S8pro/Inhibitor_I9"/>
</dbReference>
<dbReference type="AlphaFoldDB" id="A0AAW2JA42"/>
<feature type="domain" description="Inhibitor I9" evidence="4">
    <location>
        <begin position="38"/>
        <end position="73"/>
    </location>
</feature>
<dbReference type="GO" id="GO:0004252">
    <property type="term" value="F:serine-type endopeptidase activity"/>
    <property type="evidence" value="ECO:0007669"/>
    <property type="project" value="InterPro"/>
</dbReference>
<dbReference type="PANTHER" id="PTHR10795">
    <property type="entry name" value="PROPROTEIN CONVERTASE SUBTILISIN/KEXIN"/>
    <property type="match status" value="1"/>
</dbReference>
<dbReference type="GO" id="GO:0006508">
    <property type="term" value="P:proteolysis"/>
    <property type="evidence" value="ECO:0007669"/>
    <property type="project" value="UniProtKB-KW"/>
</dbReference>
<reference evidence="5" key="1">
    <citation type="submission" date="2020-06" db="EMBL/GenBank/DDBJ databases">
        <authorList>
            <person name="Li T."/>
            <person name="Hu X."/>
            <person name="Zhang T."/>
            <person name="Song X."/>
            <person name="Zhang H."/>
            <person name="Dai N."/>
            <person name="Sheng W."/>
            <person name="Hou X."/>
            <person name="Wei L."/>
        </authorList>
    </citation>
    <scope>NUCLEOTIDE SEQUENCE</scope>
    <source>
        <strain evidence="5">G01</strain>
        <tissue evidence="5">Leaf</tissue>
    </source>
</reference>
<dbReference type="Gene3D" id="3.40.50.200">
    <property type="entry name" value="Peptidase S8/S53 domain"/>
    <property type="match status" value="1"/>
</dbReference>
<feature type="domain" description="Peptidase S8/S53" evidence="3">
    <location>
        <begin position="97"/>
        <end position="244"/>
    </location>
</feature>
<proteinExistence type="inferred from homology"/>
<dbReference type="InterPro" id="IPR000209">
    <property type="entry name" value="Peptidase_S8/S53_dom"/>
</dbReference>
<organism evidence="5">
    <name type="scientific">Sesamum angustifolium</name>
    <dbReference type="NCBI Taxonomy" id="2727405"/>
    <lineage>
        <taxon>Eukaryota</taxon>
        <taxon>Viridiplantae</taxon>
        <taxon>Streptophyta</taxon>
        <taxon>Embryophyta</taxon>
        <taxon>Tracheophyta</taxon>
        <taxon>Spermatophyta</taxon>
        <taxon>Magnoliopsida</taxon>
        <taxon>eudicotyledons</taxon>
        <taxon>Gunneridae</taxon>
        <taxon>Pentapetalae</taxon>
        <taxon>asterids</taxon>
        <taxon>lamiids</taxon>
        <taxon>Lamiales</taxon>
        <taxon>Pedaliaceae</taxon>
        <taxon>Sesamum</taxon>
    </lineage>
</organism>
<dbReference type="SUPFAM" id="SSF52743">
    <property type="entry name" value="Subtilisin-like"/>
    <property type="match status" value="1"/>
</dbReference>
<gene>
    <name evidence="5" type="ORF">Sangu_2564500</name>
</gene>
<dbReference type="Pfam" id="PF05922">
    <property type="entry name" value="Inhibitor_I9"/>
    <property type="match status" value="1"/>
</dbReference>
<comment type="similarity">
    <text evidence="1">Belongs to the peptidase S8 family.</text>
</comment>
<dbReference type="Pfam" id="PF00082">
    <property type="entry name" value="Peptidase_S8"/>
    <property type="match status" value="1"/>
</dbReference>
<reference evidence="5" key="2">
    <citation type="journal article" date="2024" name="Plant">
        <title>Genomic evolution and insights into agronomic trait innovations of Sesamum species.</title>
        <authorList>
            <person name="Miao H."/>
            <person name="Wang L."/>
            <person name="Qu L."/>
            <person name="Liu H."/>
            <person name="Sun Y."/>
            <person name="Le M."/>
            <person name="Wang Q."/>
            <person name="Wei S."/>
            <person name="Zheng Y."/>
            <person name="Lin W."/>
            <person name="Duan Y."/>
            <person name="Cao H."/>
            <person name="Xiong S."/>
            <person name="Wang X."/>
            <person name="Wei L."/>
            <person name="Li C."/>
            <person name="Ma Q."/>
            <person name="Ju M."/>
            <person name="Zhao R."/>
            <person name="Li G."/>
            <person name="Mu C."/>
            <person name="Tian Q."/>
            <person name="Mei H."/>
            <person name="Zhang T."/>
            <person name="Gao T."/>
            <person name="Zhang H."/>
        </authorList>
    </citation>
    <scope>NUCLEOTIDE SEQUENCE</scope>
    <source>
        <strain evidence="5">G01</strain>
    </source>
</reference>
<dbReference type="EMBL" id="JACGWK010001342">
    <property type="protein sequence ID" value="KAL0290643.1"/>
    <property type="molecule type" value="Genomic_DNA"/>
</dbReference>
<evidence type="ECO:0000313" key="5">
    <source>
        <dbReference type="EMBL" id="KAL0290643.1"/>
    </source>
</evidence>
<dbReference type="InterPro" id="IPR036852">
    <property type="entry name" value="Peptidase_S8/S53_dom_sf"/>
</dbReference>
<evidence type="ECO:0000256" key="2">
    <source>
        <dbReference type="ARBA" id="ARBA00022729"/>
    </source>
</evidence>
<evidence type="ECO:0000259" key="4">
    <source>
        <dbReference type="Pfam" id="PF05922"/>
    </source>
</evidence>
<dbReference type="InterPro" id="IPR037045">
    <property type="entry name" value="S8pro/Inhibitor_I9_sf"/>
</dbReference>
<keyword evidence="5" id="KW-0645">Protease</keyword>